<dbReference type="FunFam" id="2.40.30.10:FF:000004">
    <property type="entry name" value="50S ribosomal protein L3"/>
    <property type="match status" value="1"/>
</dbReference>
<dbReference type="PROSITE" id="PS00474">
    <property type="entry name" value="RIBOSOMAL_L3"/>
    <property type="match status" value="1"/>
</dbReference>
<accession>X0YGB5</accession>
<feature type="non-terminal residue" evidence="7">
    <location>
        <position position="1"/>
    </location>
</feature>
<reference evidence="7" key="1">
    <citation type="journal article" date="2014" name="Front. Microbiol.">
        <title>High frequency of phylogenetically diverse reductive dehalogenase-homologous genes in deep subseafloor sedimentary metagenomes.</title>
        <authorList>
            <person name="Kawai M."/>
            <person name="Futagami T."/>
            <person name="Toyoda A."/>
            <person name="Takaki Y."/>
            <person name="Nishi S."/>
            <person name="Hori S."/>
            <person name="Arai W."/>
            <person name="Tsubouchi T."/>
            <person name="Morono Y."/>
            <person name="Uchiyama I."/>
            <person name="Ito T."/>
            <person name="Fujiyama A."/>
            <person name="Inagaki F."/>
            <person name="Takami H."/>
        </authorList>
    </citation>
    <scope>NUCLEOTIDE SEQUENCE</scope>
    <source>
        <strain evidence="7">Expedition CK06-06</strain>
    </source>
</reference>
<dbReference type="SUPFAM" id="SSF50447">
    <property type="entry name" value="Translation proteins"/>
    <property type="match status" value="1"/>
</dbReference>
<dbReference type="GO" id="GO:0006412">
    <property type="term" value="P:translation"/>
    <property type="evidence" value="ECO:0007669"/>
    <property type="project" value="InterPro"/>
</dbReference>
<dbReference type="InterPro" id="IPR019927">
    <property type="entry name" value="Ribosomal_uL3_bac/org-type"/>
</dbReference>
<keyword evidence="3" id="KW-0694">RNA-binding</keyword>
<evidence type="ECO:0000256" key="1">
    <source>
        <dbReference type="ARBA" id="ARBA00006540"/>
    </source>
</evidence>
<dbReference type="Gene3D" id="2.40.30.10">
    <property type="entry name" value="Translation factors"/>
    <property type="match status" value="1"/>
</dbReference>
<keyword evidence="4" id="KW-0689">Ribosomal protein</keyword>
<evidence type="ECO:0000313" key="7">
    <source>
        <dbReference type="EMBL" id="GAG35866.1"/>
    </source>
</evidence>
<dbReference type="Pfam" id="PF00297">
    <property type="entry name" value="Ribosomal_L3"/>
    <property type="match status" value="1"/>
</dbReference>
<organism evidence="7">
    <name type="scientific">marine sediment metagenome</name>
    <dbReference type="NCBI Taxonomy" id="412755"/>
    <lineage>
        <taxon>unclassified sequences</taxon>
        <taxon>metagenomes</taxon>
        <taxon>ecological metagenomes</taxon>
    </lineage>
</organism>
<evidence type="ECO:0000256" key="5">
    <source>
        <dbReference type="ARBA" id="ARBA00023274"/>
    </source>
</evidence>
<evidence type="ECO:0000256" key="6">
    <source>
        <dbReference type="SAM" id="MobiDB-lite"/>
    </source>
</evidence>
<gene>
    <name evidence="7" type="ORF">S01H1_67097</name>
</gene>
<name>X0YGB5_9ZZZZ</name>
<dbReference type="NCBIfam" id="TIGR03625">
    <property type="entry name" value="L3_bact"/>
    <property type="match status" value="1"/>
</dbReference>
<dbReference type="EMBL" id="BARS01044408">
    <property type="protein sequence ID" value="GAG35866.1"/>
    <property type="molecule type" value="Genomic_DNA"/>
</dbReference>
<feature type="region of interest" description="Disordered" evidence="6">
    <location>
        <begin position="65"/>
        <end position="106"/>
    </location>
</feature>
<dbReference type="GO" id="GO:0003735">
    <property type="term" value="F:structural constituent of ribosome"/>
    <property type="evidence" value="ECO:0007669"/>
    <property type="project" value="InterPro"/>
</dbReference>
<feature type="compositionally biased region" description="Basic residues" evidence="6">
    <location>
        <begin position="94"/>
        <end position="106"/>
    </location>
</feature>
<dbReference type="GO" id="GO:0019843">
    <property type="term" value="F:rRNA binding"/>
    <property type="evidence" value="ECO:0007669"/>
    <property type="project" value="UniProtKB-KW"/>
</dbReference>
<dbReference type="PANTHER" id="PTHR11229">
    <property type="entry name" value="50S RIBOSOMAL PROTEIN L3"/>
    <property type="match status" value="1"/>
</dbReference>
<protein>
    <recommendedName>
        <fullName evidence="8">50S ribosomal protein L3</fullName>
    </recommendedName>
</protein>
<evidence type="ECO:0008006" key="8">
    <source>
        <dbReference type="Google" id="ProtNLM"/>
    </source>
</evidence>
<evidence type="ECO:0000256" key="3">
    <source>
        <dbReference type="ARBA" id="ARBA00022884"/>
    </source>
</evidence>
<sequence length="149" mass="15799">HAKRANSVPKKFVKEMRLLNDAEPEYKVGDSLTVSVFAENKYVDVVGTSKGKGFAGVMKRHGFHGFPASHGTERKHRAPGSISSFASDAGHGGSPKKGKKMAGHMGNHRVTTKNHSLVAIDEEKNLLMVKGAVPGPAGGYVIVHSAGKT</sequence>
<dbReference type="InterPro" id="IPR019926">
    <property type="entry name" value="Ribosomal_uL3_CS"/>
</dbReference>
<comment type="caution">
    <text evidence="7">The sequence shown here is derived from an EMBL/GenBank/DDBJ whole genome shotgun (WGS) entry which is preliminary data.</text>
</comment>
<dbReference type="InterPro" id="IPR000597">
    <property type="entry name" value="Ribosomal_uL3"/>
</dbReference>
<keyword evidence="2" id="KW-0699">rRNA-binding</keyword>
<evidence type="ECO:0000256" key="4">
    <source>
        <dbReference type="ARBA" id="ARBA00022980"/>
    </source>
</evidence>
<dbReference type="PANTHER" id="PTHR11229:SF16">
    <property type="entry name" value="LARGE RIBOSOMAL SUBUNIT PROTEIN UL3C"/>
    <property type="match status" value="1"/>
</dbReference>
<evidence type="ECO:0000256" key="2">
    <source>
        <dbReference type="ARBA" id="ARBA00022730"/>
    </source>
</evidence>
<dbReference type="GO" id="GO:0022625">
    <property type="term" value="C:cytosolic large ribosomal subunit"/>
    <property type="evidence" value="ECO:0007669"/>
    <property type="project" value="TreeGrafter"/>
</dbReference>
<dbReference type="AlphaFoldDB" id="X0YGB5"/>
<proteinExistence type="inferred from homology"/>
<dbReference type="InterPro" id="IPR009000">
    <property type="entry name" value="Transl_B-barrel_sf"/>
</dbReference>
<comment type="similarity">
    <text evidence="1">Belongs to the universal ribosomal protein uL3 family.</text>
</comment>
<keyword evidence="5" id="KW-0687">Ribonucleoprotein</keyword>